<dbReference type="InterPro" id="IPR013087">
    <property type="entry name" value="Znf_C2H2_type"/>
</dbReference>
<dbReference type="Proteomes" id="UP001164746">
    <property type="component" value="Chromosome 6"/>
</dbReference>
<feature type="domain" description="C2H2-type" evidence="2">
    <location>
        <begin position="40"/>
        <end position="67"/>
    </location>
</feature>
<sequence length="260" mass="30717">MTFNISQDTEFMAFNRPECDFAIDKKSLQHQRMANHWRRFRCDICSAQFTRKDNFNRHMDKHTNIHNVHCHNVAVHLVVLTTYNIRGGAKRPSDTQEDYKIKRLKTDDDPRQYYVMKKIKEQKMEKFRTTSSIHQEQFRNIDVNDVTNILNTLKRVFAAILEDVTSHSNTEDLIRMTVQSPSLDYPIVIPFLRLHEVTLVRFLSEGERILQSNEDFVIDEGLELDITHVDMANGSGRQKRTIANMDRHLKEKQCIIRIKQ</sequence>
<name>A0ABY7ECS2_MYAAR</name>
<keyword evidence="1" id="KW-0862">Zinc</keyword>
<evidence type="ECO:0000259" key="2">
    <source>
        <dbReference type="PROSITE" id="PS50157"/>
    </source>
</evidence>
<keyword evidence="4" id="KW-1185">Reference proteome</keyword>
<organism evidence="3 4">
    <name type="scientific">Mya arenaria</name>
    <name type="common">Soft-shell clam</name>
    <dbReference type="NCBI Taxonomy" id="6604"/>
    <lineage>
        <taxon>Eukaryota</taxon>
        <taxon>Metazoa</taxon>
        <taxon>Spiralia</taxon>
        <taxon>Lophotrochozoa</taxon>
        <taxon>Mollusca</taxon>
        <taxon>Bivalvia</taxon>
        <taxon>Autobranchia</taxon>
        <taxon>Heteroconchia</taxon>
        <taxon>Euheterodonta</taxon>
        <taxon>Imparidentia</taxon>
        <taxon>Neoheterodontei</taxon>
        <taxon>Myida</taxon>
        <taxon>Myoidea</taxon>
        <taxon>Myidae</taxon>
        <taxon>Mya</taxon>
    </lineage>
</organism>
<dbReference type="SMART" id="SM00355">
    <property type="entry name" value="ZnF_C2H2"/>
    <property type="match status" value="1"/>
</dbReference>
<dbReference type="PROSITE" id="PS00028">
    <property type="entry name" value="ZINC_FINGER_C2H2_1"/>
    <property type="match status" value="1"/>
</dbReference>
<dbReference type="EMBL" id="CP111017">
    <property type="protein sequence ID" value="WAR06959.1"/>
    <property type="molecule type" value="Genomic_DNA"/>
</dbReference>
<reference evidence="3" key="1">
    <citation type="submission" date="2022-11" db="EMBL/GenBank/DDBJ databases">
        <title>Centuries of genome instability and evolution in soft-shell clam transmissible cancer (bioRxiv).</title>
        <authorList>
            <person name="Hart S.F.M."/>
            <person name="Yonemitsu M.A."/>
            <person name="Giersch R.M."/>
            <person name="Beal B.F."/>
            <person name="Arriagada G."/>
            <person name="Davis B.W."/>
            <person name="Ostrander E.A."/>
            <person name="Goff S.P."/>
            <person name="Metzger M.J."/>
        </authorList>
    </citation>
    <scope>NUCLEOTIDE SEQUENCE</scope>
    <source>
        <strain evidence="3">MELC-2E11</strain>
        <tissue evidence="3">Siphon/mantle</tissue>
    </source>
</reference>
<keyword evidence="1" id="KW-0863">Zinc-finger</keyword>
<dbReference type="PROSITE" id="PS50157">
    <property type="entry name" value="ZINC_FINGER_C2H2_2"/>
    <property type="match status" value="1"/>
</dbReference>
<evidence type="ECO:0000256" key="1">
    <source>
        <dbReference type="PROSITE-ProRule" id="PRU00042"/>
    </source>
</evidence>
<proteinExistence type="predicted"/>
<gene>
    <name evidence="3" type="ORF">MAR_016917</name>
</gene>
<evidence type="ECO:0000313" key="4">
    <source>
        <dbReference type="Proteomes" id="UP001164746"/>
    </source>
</evidence>
<dbReference type="Gene3D" id="3.30.160.60">
    <property type="entry name" value="Classic Zinc Finger"/>
    <property type="match status" value="1"/>
</dbReference>
<accession>A0ABY7ECS2</accession>
<dbReference type="Pfam" id="PF00096">
    <property type="entry name" value="zf-C2H2"/>
    <property type="match status" value="1"/>
</dbReference>
<dbReference type="SUPFAM" id="SSF57667">
    <property type="entry name" value="beta-beta-alpha zinc fingers"/>
    <property type="match status" value="1"/>
</dbReference>
<keyword evidence="1" id="KW-0479">Metal-binding</keyword>
<evidence type="ECO:0000313" key="3">
    <source>
        <dbReference type="EMBL" id="WAR06959.1"/>
    </source>
</evidence>
<protein>
    <recommendedName>
        <fullName evidence="2">C2H2-type domain-containing protein</fullName>
    </recommendedName>
</protein>
<dbReference type="InterPro" id="IPR036236">
    <property type="entry name" value="Znf_C2H2_sf"/>
</dbReference>